<feature type="region of interest" description="Disordered" evidence="7">
    <location>
        <begin position="471"/>
        <end position="621"/>
    </location>
</feature>
<dbReference type="CDD" id="cd22701">
    <property type="entry name" value="FHA_FKH1-like"/>
    <property type="match status" value="1"/>
</dbReference>
<feature type="compositionally biased region" description="Polar residues" evidence="7">
    <location>
        <begin position="303"/>
        <end position="320"/>
    </location>
</feature>
<evidence type="ECO:0000313" key="11">
    <source>
        <dbReference type="Proteomes" id="UP000800092"/>
    </source>
</evidence>
<dbReference type="InterPro" id="IPR030456">
    <property type="entry name" value="TF_fork_head_CS_2"/>
</dbReference>
<feature type="domain" description="Fork-head" evidence="9">
    <location>
        <begin position="380"/>
        <end position="475"/>
    </location>
</feature>
<evidence type="ECO:0000313" key="10">
    <source>
        <dbReference type="EMBL" id="KAF2231349.1"/>
    </source>
</evidence>
<feature type="compositionally biased region" description="Basic and acidic residues" evidence="7">
    <location>
        <begin position="715"/>
        <end position="725"/>
    </location>
</feature>
<evidence type="ECO:0000256" key="2">
    <source>
        <dbReference type="ARBA" id="ARBA00023015"/>
    </source>
</evidence>
<dbReference type="InterPro" id="IPR018122">
    <property type="entry name" value="TF_fork_head_CS_1"/>
</dbReference>
<sequence>MAPRASARRTRPRREVEIREESDAGTPESIPTPSRKRRKVNGNERAQAKPEKQPRKTVKKDEDTQSVDTLEDEDLVEDPEEVQRRKQQELEQQVILHLKVAKYSINAAIECSNEVHERNQTDPHAFAKLAGRSWTYYVKQLETVIGRPYQKPGLNDQQPQEESEAAPNDDPSAQVQVHVDLGPEKHVSRLHARIYFDTDEQRWFIHVIGRNGVRLDDMQLRREQTAPLRSGHVIDIAGTQMLFLLPNELDPPVFDKSILAQIPTENGDEDEEDDDDYSQNKPSHAHPRFGSPRQYASSGMPYHQQSRFSRDSLGQSQGGMTNFGGAAPGYSNPMQYGTPLRSGQSLDYSRAKQSPAYSRGVMMESTEDIDYSLDSAKDLKPPHSYAQLIGMAIIQSPEGQLTLANIYEYIRRNYAYYRHGGGGWQNSIRHNLSLNKAFEKVARRTNEPGKGMKWRIVPDSRDEFMRRGFTGSRRGFQQGSSGPNSPAAAAGATRSAHEHLMGVIAPGTSAPAETEVRGVKRSPRSATPPINHYPTAYTGPTTAFTPDRGPRRPTNGLTYHGADDSPRLPSSAGSQNNGLPGTRGLPGATSAGSPTARNPNASLYNSDPPESASANPALFQGGNLVTPHLARHQPRLAPPSTAQVPSHFMPMSSPAPFWKGFTVPLGTSPVKGGGPVGFDSPAPVGGRGAAAAGAVGGGGGDVDKDGNGVGLVQGSDDRTGTDEPPRSSSPLAPRGAGGPVGDDGDDAVEASPTRTVSRAASQVEVGRGTRAEGGNGMEVREMQREMQREPVARPVGGGAAGLGRRSFEVIPAGRTMEEEEGIDLTR</sequence>
<protein>
    <recommendedName>
        <fullName evidence="12">Fork-head domain-containing protein</fullName>
    </recommendedName>
</protein>
<feature type="compositionally biased region" description="Basic and acidic residues" evidence="7">
    <location>
        <begin position="13"/>
        <end position="22"/>
    </location>
</feature>
<dbReference type="Gene3D" id="2.60.200.20">
    <property type="match status" value="1"/>
</dbReference>
<dbReference type="Proteomes" id="UP000800092">
    <property type="component" value="Unassembled WGS sequence"/>
</dbReference>
<evidence type="ECO:0000256" key="7">
    <source>
        <dbReference type="SAM" id="MobiDB-lite"/>
    </source>
</evidence>
<comment type="subcellular location">
    <subcellularLocation>
        <location evidence="1 6">Nucleus</location>
    </subcellularLocation>
</comment>
<dbReference type="SMART" id="SM00339">
    <property type="entry name" value="FH"/>
    <property type="match status" value="1"/>
</dbReference>
<evidence type="ECO:0008006" key="12">
    <source>
        <dbReference type="Google" id="ProtNLM"/>
    </source>
</evidence>
<feature type="region of interest" description="Disordered" evidence="7">
    <location>
        <begin position="1"/>
        <end position="84"/>
    </location>
</feature>
<dbReference type="InterPro" id="IPR001766">
    <property type="entry name" value="Fork_head_dom"/>
</dbReference>
<dbReference type="EMBL" id="ML991828">
    <property type="protein sequence ID" value="KAF2231349.1"/>
    <property type="molecule type" value="Genomic_DNA"/>
</dbReference>
<dbReference type="GO" id="GO:0000978">
    <property type="term" value="F:RNA polymerase II cis-regulatory region sequence-specific DNA binding"/>
    <property type="evidence" value="ECO:0007669"/>
    <property type="project" value="TreeGrafter"/>
</dbReference>
<dbReference type="PANTHER" id="PTHR45881:SF1">
    <property type="entry name" value="FORK HEAD PROTEIN HOMOLOG 2"/>
    <property type="match status" value="1"/>
</dbReference>
<accession>A0A6A6H0C7</accession>
<evidence type="ECO:0000259" key="9">
    <source>
        <dbReference type="PROSITE" id="PS50039"/>
    </source>
</evidence>
<feature type="compositionally biased region" description="Acidic residues" evidence="7">
    <location>
        <begin position="69"/>
        <end position="80"/>
    </location>
</feature>
<keyword evidence="5 6" id="KW-0539">Nucleus</keyword>
<dbReference type="OrthoDB" id="5954824at2759"/>
<feature type="region of interest" description="Disordered" evidence="7">
    <location>
        <begin position="688"/>
        <end position="778"/>
    </location>
</feature>
<dbReference type="PROSITE" id="PS50039">
    <property type="entry name" value="FORK_HEAD_3"/>
    <property type="match status" value="1"/>
</dbReference>
<dbReference type="AlphaFoldDB" id="A0A6A6H0C7"/>
<feature type="domain" description="FHA" evidence="8">
    <location>
        <begin position="143"/>
        <end position="220"/>
    </location>
</feature>
<evidence type="ECO:0000256" key="6">
    <source>
        <dbReference type="PROSITE-ProRule" id="PRU00089"/>
    </source>
</evidence>
<feature type="region of interest" description="Disordered" evidence="7">
    <location>
        <begin position="265"/>
        <end position="330"/>
    </location>
</feature>
<dbReference type="Pfam" id="PF00250">
    <property type="entry name" value="Forkhead"/>
    <property type="match status" value="1"/>
</dbReference>
<dbReference type="Pfam" id="PF00498">
    <property type="entry name" value="FHA"/>
    <property type="match status" value="1"/>
</dbReference>
<evidence type="ECO:0000256" key="3">
    <source>
        <dbReference type="ARBA" id="ARBA00023125"/>
    </source>
</evidence>
<feature type="region of interest" description="Disordered" evidence="7">
    <location>
        <begin position="148"/>
        <end position="172"/>
    </location>
</feature>
<evidence type="ECO:0000256" key="4">
    <source>
        <dbReference type="ARBA" id="ARBA00023163"/>
    </source>
</evidence>
<dbReference type="GO" id="GO:0005634">
    <property type="term" value="C:nucleus"/>
    <property type="evidence" value="ECO:0007669"/>
    <property type="project" value="UniProtKB-SubCell"/>
</dbReference>
<dbReference type="PROSITE" id="PS00658">
    <property type="entry name" value="FORK_HEAD_2"/>
    <property type="match status" value="1"/>
</dbReference>
<evidence type="ECO:0000256" key="5">
    <source>
        <dbReference type="ARBA" id="ARBA00023242"/>
    </source>
</evidence>
<evidence type="ECO:0000256" key="1">
    <source>
        <dbReference type="ARBA" id="ARBA00004123"/>
    </source>
</evidence>
<dbReference type="PROSITE" id="PS00657">
    <property type="entry name" value="FORK_HEAD_1"/>
    <property type="match status" value="1"/>
</dbReference>
<dbReference type="SUPFAM" id="SSF49879">
    <property type="entry name" value="SMAD/FHA domain"/>
    <property type="match status" value="1"/>
</dbReference>
<dbReference type="InterPro" id="IPR036390">
    <property type="entry name" value="WH_DNA-bd_sf"/>
</dbReference>
<gene>
    <name evidence="10" type="ORF">EV356DRAFT_535621</name>
</gene>
<feature type="compositionally biased region" description="Low complexity" evidence="7">
    <location>
        <begin position="471"/>
        <end position="492"/>
    </location>
</feature>
<feature type="compositionally biased region" description="Acidic residues" evidence="7">
    <location>
        <begin position="266"/>
        <end position="277"/>
    </location>
</feature>
<dbReference type="SUPFAM" id="SSF46785">
    <property type="entry name" value="Winged helix' DNA-binding domain"/>
    <property type="match status" value="1"/>
</dbReference>
<keyword evidence="4" id="KW-0804">Transcription</keyword>
<feature type="compositionally biased region" description="Basic residues" evidence="7">
    <location>
        <begin position="1"/>
        <end position="12"/>
    </location>
</feature>
<dbReference type="FunFam" id="1.10.10.10:FF:000030">
    <property type="entry name" value="Forkhead box protein K2"/>
    <property type="match status" value="1"/>
</dbReference>
<reference evidence="10" key="1">
    <citation type="journal article" date="2020" name="Stud. Mycol.">
        <title>101 Dothideomycetes genomes: a test case for predicting lifestyles and emergence of pathogens.</title>
        <authorList>
            <person name="Haridas S."/>
            <person name="Albert R."/>
            <person name="Binder M."/>
            <person name="Bloem J."/>
            <person name="Labutti K."/>
            <person name="Salamov A."/>
            <person name="Andreopoulos B."/>
            <person name="Baker S."/>
            <person name="Barry K."/>
            <person name="Bills G."/>
            <person name="Bluhm B."/>
            <person name="Cannon C."/>
            <person name="Castanera R."/>
            <person name="Culley D."/>
            <person name="Daum C."/>
            <person name="Ezra D."/>
            <person name="Gonzalez J."/>
            <person name="Henrissat B."/>
            <person name="Kuo A."/>
            <person name="Liang C."/>
            <person name="Lipzen A."/>
            <person name="Lutzoni F."/>
            <person name="Magnuson J."/>
            <person name="Mondo S."/>
            <person name="Nolan M."/>
            <person name="Ohm R."/>
            <person name="Pangilinan J."/>
            <person name="Park H.-J."/>
            <person name="Ramirez L."/>
            <person name="Alfaro M."/>
            <person name="Sun H."/>
            <person name="Tritt A."/>
            <person name="Yoshinaga Y."/>
            <person name="Zwiers L.-H."/>
            <person name="Turgeon B."/>
            <person name="Goodwin S."/>
            <person name="Spatafora J."/>
            <person name="Crous P."/>
            <person name="Grigoriev I."/>
        </authorList>
    </citation>
    <scope>NUCLEOTIDE SEQUENCE</scope>
    <source>
        <strain evidence="10">Tuck. ex Michener</strain>
    </source>
</reference>
<dbReference type="PROSITE" id="PS50006">
    <property type="entry name" value="FHA_DOMAIN"/>
    <property type="match status" value="1"/>
</dbReference>
<dbReference type="InterPro" id="IPR000253">
    <property type="entry name" value="FHA_dom"/>
</dbReference>
<dbReference type="InterPro" id="IPR008984">
    <property type="entry name" value="SMAD_FHA_dom_sf"/>
</dbReference>
<name>A0A6A6H0C7_VIRVR</name>
<keyword evidence="2" id="KW-0805">Transcription regulation</keyword>
<keyword evidence="11" id="KW-1185">Reference proteome</keyword>
<dbReference type="CDD" id="cd00059">
    <property type="entry name" value="FH_FOX"/>
    <property type="match status" value="1"/>
</dbReference>
<dbReference type="Gene3D" id="1.10.10.10">
    <property type="entry name" value="Winged helix-like DNA-binding domain superfamily/Winged helix DNA-binding domain"/>
    <property type="match status" value="1"/>
</dbReference>
<keyword evidence="3 6" id="KW-0238">DNA-binding</keyword>
<organism evidence="10 11">
    <name type="scientific">Viridothelium virens</name>
    <name type="common">Speckled blister lichen</name>
    <name type="synonym">Trypethelium virens</name>
    <dbReference type="NCBI Taxonomy" id="1048519"/>
    <lineage>
        <taxon>Eukaryota</taxon>
        <taxon>Fungi</taxon>
        <taxon>Dikarya</taxon>
        <taxon>Ascomycota</taxon>
        <taxon>Pezizomycotina</taxon>
        <taxon>Dothideomycetes</taxon>
        <taxon>Dothideomycetes incertae sedis</taxon>
        <taxon>Trypetheliales</taxon>
        <taxon>Trypetheliaceae</taxon>
        <taxon>Viridothelium</taxon>
    </lineage>
</organism>
<feature type="compositionally biased region" description="Polar residues" evidence="7">
    <location>
        <begin position="590"/>
        <end position="605"/>
    </location>
</feature>
<dbReference type="GO" id="GO:0000981">
    <property type="term" value="F:DNA-binding transcription factor activity, RNA polymerase II-specific"/>
    <property type="evidence" value="ECO:0007669"/>
    <property type="project" value="TreeGrafter"/>
</dbReference>
<dbReference type="InterPro" id="IPR036388">
    <property type="entry name" value="WH-like_DNA-bd_sf"/>
</dbReference>
<feature type="compositionally biased region" description="Basic and acidic residues" evidence="7">
    <location>
        <begin position="46"/>
        <end position="63"/>
    </location>
</feature>
<evidence type="ECO:0000259" key="8">
    <source>
        <dbReference type="PROSITE" id="PS50006"/>
    </source>
</evidence>
<dbReference type="PRINTS" id="PR00053">
    <property type="entry name" value="FORKHEAD"/>
</dbReference>
<dbReference type="PANTHER" id="PTHR45881">
    <property type="entry name" value="CHECKPOINT SUPPRESSOR 1-LIKE, ISOFORM A-RELATED"/>
    <property type="match status" value="1"/>
</dbReference>
<feature type="DNA-binding region" description="Fork-head" evidence="6">
    <location>
        <begin position="380"/>
        <end position="475"/>
    </location>
</feature>
<proteinExistence type="predicted"/>